<dbReference type="InterPro" id="IPR003807">
    <property type="entry name" value="DUF202"/>
</dbReference>
<evidence type="ECO:0000256" key="5">
    <source>
        <dbReference type="SAM" id="Phobius"/>
    </source>
</evidence>
<feature type="domain" description="DUF202" evidence="6">
    <location>
        <begin position="62"/>
        <end position="133"/>
    </location>
</feature>
<reference evidence="7 8" key="1">
    <citation type="journal article" date="2020" name="bioRxiv">
        <title>Whole genome comparisons of ergot fungi reveals the divergence and evolution of species within the genus Claviceps are the result of varying mechanisms driving genome evolution and host range expansion.</title>
        <authorList>
            <person name="Wyka S.A."/>
            <person name="Mondo S.J."/>
            <person name="Liu M."/>
            <person name="Dettman J."/>
            <person name="Nalam V."/>
            <person name="Broders K.D."/>
        </authorList>
    </citation>
    <scope>NUCLEOTIDE SEQUENCE [LARGE SCALE GENOMIC DNA]</scope>
    <source>
        <strain evidence="7 8">LM576</strain>
    </source>
</reference>
<keyword evidence="2 5" id="KW-0812">Transmembrane</keyword>
<dbReference type="EMBL" id="SRQM01000219">
    <property type="protein sequence ID" value="KAG6115537.1"/>
    <property type="molecule type" value="Genomic_DNA"/>
</dbReference>
<dbReference type="AlphaFoldDB" id="A0A9P7Q0Q6"/>
<evidence type="ECO:0000259" key="6">
    <source>
        <dbReference type="Pfam" id="PF02656"/>
    </source>
</evidence>
<dbReference type="Pfam" id="PF02656">
    <property type="entry name" value="DUF202"/>
    <property type="match status" value="1"/>
</dbReference>
<evidence type="ECO:0000256" key="4">
    <source>
        <dbReference type="ARBA" id="ARBA00023136"/>
    </source>
</evidence>
<comment type="caution">
    <text evidence="7">The sequence shown here is derived from an EMBL/GenBank/DDBJ whole genome shotgun (WGS) entry which is preliminary data.</text>
</comment>
<evidence type="ECO:0000313" key="7">
    <source>
        <dbReference type="EMBL" id="KAG6115537.1"/>
    </source>
</evidence>
<proteinExistence type="predicted"/>
<keyword evidence="3 5" id="KW-1133">Transmembrane helix</keyword>
<feature type="transmembrane region" description="Helical" evidence="5">
    <location>
        <begin position="149"/>
        <end position="169"/>
    </location>
</feature>
<dbReference type="Proteomes" id="UP000732380">
    <property type="component" value="Unassembled WGS sequence"/>
</dbReference>
<dbReference type="InterPro" id="IPR052053">
    <property type="entry name" value="IM_YidH-like"/>
</dbReference>
<name>A0A9P7Q0Q6_9HYPO</name>
<dbReference type="GO" id="GO:0012505">
    <property type="term" value="C:endomembrane system"/>
    <property type="evidence" value="ECO:0007669"/>
    <property type="project" value="UniProtKB-SubCell"/>
</dbReference>
<protein>
    <recommendedName>
        <fullName evidence="6">DUF202 domain-containing protein</fullName>
    </recommendedName>
</protein>
<organism evidence="7 8">
    <name type="scientific">Claviceps humidiphila</name>
    <dbReference type="NCBI Taxonomy" id="1294629"/>
    <lineage>
        <taxon>Eukaryota</taxon>
        <taxon>Fungi</taxon>
        <taxon>Dikarya</taxon>
        <taxon>Ascomycota</taxon>
        <taxon>Pezizomycotina</taxon>
        <taxon>Sordariomycetes</taxon>
        <taxon>Hypocreomycetidae</taxon>
        <taxon>Hypocreales</taxon>
        <taxon>Clavicipitaceae</taxon>
        <taxon>Claviceps</taxon>
    </lineage>
</organism>
<gene>
    <name evidence="7" type="ORF">E4U13_002671</name>
</gene>
<keyword evidence="4 5" id="KW-0472">Membrane</keyword>
<feature type="transmembrane region" description="Helical" evidence="5">
    <location>
        <begin position="77"/>
        <end position="94"/>
    </location>
</feature>
<dbReference type="PANTHER" id="PTHR34187:SF3">
    <property type="entry name" value="DUF DOMAIN PROTEIN (AFU_ORTHOLOGUE AFUA_6G11150)"/>
    <property type="match status" value="1"/>
</dbReference>
<evidence type="ECO:0000256" key="1">
    <source>
        <dbReference type="ARBA" id="ARBA00004127"/>
    </source>
</evidence>
<evidence type="ECO:0000313" key="8">
    <source>
        <dbReference type="Proteomes" id="UP000732380"/>
    </source>
</evidence>
<accession>A0A9P7Q0Q6</accession>
<keyword evidence="8" id="KW-1185">Reference proteome</keyword>
<comment type="subcellular location">
    <subcellularLocation>
        <location evidence="1">Endomembrane system</location>
        <topology evidence="1">Multi-pass membrane protein</topology>
    </subcellularLocation>
</comment>
<feature type="transmembrane region" description="Helical" evidence="5">
    <location>
        <begin position="106"/>
        <end position="129"/>
    </location>
</feature>
<evidence type="ECO:0000256" key="3">
    <source>
        <dbReference type="ARBA" id="ARBA00022989"/>
    </source>
</evidence>
<sequence>MPVPAAPASIDDEALAPKPCCVPKLAPTARGQVAQKGAATGSFFSAPLLGPLLFENETSDARDHCANERTFLSHLRLSVFMAILSVAITLSFHLRQQPTDLERRMAKPLGAVFWVLSLLMLALGLANYIQTVNKYGRRAAIVQTGWRTQLILGLVALCIFATCMVLLVVTKMRQQQEELL</sequence>
<evidence type="ECO:0000256" key="2">
    <source>
        <dbReference type="ARBA" id="ARBA00022692"/>
    </source>
</evidence>
<dbReference type="PANTHER" id="PTHR34187">
    <property type="entry name" value="FGR18P"/>
    <property type="match status" value="1"/>
</dbReference>